<name>A0ABT0Z4K5_9FLAO</name>
<dbReference type="Gene3D" id="3.40.50.720">
    <property type="entry name" value="NAD(P)-binding Rossmann-like Domain"/>
    <property type="match status" value="1"/>
</dbReference>
<keyword evidence="3" id="KW-1185">Reference proteome</keyword>
<dbReference type="EMBL" id="JAMSCK010000004">
    <property type="protein sequence ID" value="MCM8570343.1"/>
    <property type="molecule type" value="Genomic_DNA"/>
</dbReference>
<evidence type="ECO:0000313" key="2">
    <source>
        <dbReference type="EMBL" id="MCM8570343.1"/>
    </source>
</evidence>
<dbReference type="SUPFAM" id="SSF51735">
    <property type="entry name" value="NAD(P)-binding Rossmann-fold domains"/>
    <property type="match status" value="1"/>
</dbReference>
<dbReference type="RefSeq" id="WP_252114347.1">
    <property type="nucleotide sequence ID" value="NZ_JAMSCK010000004.1"/>
</dbReference>
<evidence type="ECO:0000259" key="1">
    <source>
        <dbReference type="Pfam" id="PF13460"/>
    </source>
</evidence>
<proteinExistence type="predicted"/>
<evidence type="ECO:0000313" key="3">
    <source>
        <dbReference type="Proteomes" id="UP001155077"/>
    </source>
</evidence>
<comment type="caution">
    <text evidence="2">The sequence shown here is derived from an EMBL/GenBank/DDBJ whole genome shotgun (WGS) entry which is preliminary data.</text>
</comment>
<dbReference type="InterPro" id="IPR036291">
    <property type="entry name" value="NAD(P)-bd_dom_sf"/>
</dbReference>
<protein>
    <submittedName>
        <fullName evidence="2">NAD(P)H-binding protein</fullName>
    </submittedName>
</protein>
<dbReference type="InterPro" id="IPR016040">
    <property type="entry name" value="NAD(P)-bd_dom"/>
</dbReference>
<accession>A0ABT0Z4K5</accession>
<reference evidence="2" key="1">
    <citation type="submission" date="2022-06" db="EMBL/GenBank/DDBJ databases">
        <title>Gramella sediminis sp. nov., isolated from deep-sea sediment of the Indian Ocean.</title>
        <authorList>
            <person name="Yang L."/>
        </authorList>
    </citation>
    <scope>NUCLEOTIDE SEQUENCE</scope>
    <source>
        <strain evidence="2">HMD3159</strain>
    </source>
</reference>
<dbReference type="InterPro" id="IPR051606">
    <property type="entry name" value="Polyketide_Oxido-like"/>
</dbReference>
<dbReference type="Pfam" id="PF13460">
    <property type="entry name" value="NAD_binding_10"/>
    <property type="match status" value="1"/>
</dbReference>
<gene>
    <name evidence="2" type="ORF">NE848_13200</name>
</gene>
<sequence>MKIALIGATGFVGKEILNEAIQRGHQVTAIARNLKNILLPEGANKIGLDVNDIAKLTEALREHDIVVSSYNPGWENPNIYEEYLKGASAIQQATKKAGVKRLFVIGGAGSLFLNERTRVIDDPKFPKEIRPGTLAANEYLEILKREKELDWTFFSPALGMAPGKPQVRRGTYRKGFDKPVFDENGKSELSVQDAAIAIIDEVENAHHLRERFTAGY</sequence>
<dbReference type="PANTHER" id="PTHR43355">
    <property type="entry name" value="FLAVIN REDUCTASE (NADPH)"/>
    <property type="match status" value="1"/>
</dbReference>
<dbReference type="Proteomes" id="UP001155077">
    <property type="component" value="Unassembled WGS sequence"/>
</dbReference>
<organism evidence="2 3">
    <name type="scientific">Gramella jeungdoensis</name>
    <dbReference type="NCBI Taxonomy" id="708091"/>
    <lineage>
        <taxon>Bacteria</taxon>
        <taxon>Pseudomonadati</taxon>
        <taxon>Bacteroidota</taxon>
        <taxon>Flavobacteriia</taxon>
        <taxon>Flavobacteriales</taxon>
        <taxon>Flavobacteriaceae</taxon>
        <taxon>Christiangramia</taxon>
    </lineage>
</organism>
<dbReference type="PANTHER" id="PTHR43355:SF2">
    <property type="entry name" value="FLAVIN REDUCTASE (NADPH)"/>
    <property type="match status" value="1"/>
</dbReference>
<feature type="domain" description="NAD(P)-binding" evidence="1">
    <location>
        <begin position="7"/>
        <end position="163"/>
    </location>
</feature>